<evidence type="ECO:0000313" key="11">
    <source>
        <dbReference type="Proteomes" id="UP000683246"/>
    </source>
</evidence>
<evidence type="ECO:0000256" key="6">
    <source>
        <dbReference type="ARBA" id="ARBA00022777"/>
    </source>
</evidence>
<dbReference type="Gene3D" id="3.40.1160.10">
    <property type="entry name" value="Acetylglutamate kinase-like"/>
    <property type="match status" value="1"/>
</dbReference>
<dbReference type="SUPFAM" id="SSF53633">
    <property type="entry name" value="Carbamate kinase-like"/>
    <property type="match status" value="1"/>
</dbReference>
<dbReference type="UniPathway" id="UPA00098">
    <property type="reaction ID" value="UER00359"/>
</dbReference>
<dbReference type="EC" id="2.7.2.11" evidence="8"/>
<dbReference type="InterPro" id="IPR011529">
    <property type="entry name" value="Glu_5kinase"/>
</dbReference>
<dbReference type="InterPro" id="IPR001048">
    <property type="entry name" value="Asp/Glu/Uridylate_kinase"/>
</dbReference>
<dbReference type="InterPro" id="IPR041739">
    <property type="entry name" value="G5K_ProB"/>
</dbReference>
<dbReference type="EMBL" id="CP058649">
    <property type="protein sequence ID" value="QUI23522.1"/>
    <property type="molecule type" value="Genomic_DNA"/>
</dbReference>
<dbReference type="PRINTS" id="PR00474">
    <property type="entry name" value="GLU5KINASE"/>
</dbReference>
<keyword evidence="3 8" id="KW-0641">Proline biosynthesis</keyword>
<gene>
    <name evidence="8 10" type="primary">proB</name>
    <name evidence="10" type="ORF">HZI73_15060</name>
</gene>
<dbReference type="InterPro" id="IPR001057">
    <property type="entry name" value="Glu/AcGlu_kinase"/>
</dbReference>
<feature type="binding site" evidence="8">
    <location>
        <position position="156"/>
    </location>
    <ligand>
        <name>substrate</name>
    </ligand>
</feature>
<dbReference type="FunFam" id="3.40.1160.10:FF:000018">
    <property type="entry name" value="Glutamate 5-kinase"/>
    <property type="match status" value="1"/>
</dbReference>
<dbReference type="KEGG" id="vpy:HZI73_15060"/>
<sequence>MTIRENLINKKKIVIKIGSSSITHCETGEIDYGRLEKFIRELINLKNMGKEVVLVSSGAIAVGTKVMNLTKRPSLIEEKQAVAAIGQANLMMCYQKIFGEYNQKVAQILITKDLMDHPVRRQNAQNTINALLKMGVIPIVNENDTVATEEIVYGDNDTLSAIVGSLITADLLILLSDIDGLYSEDPRKNNKAMHIPEVEEITEEIEKMAGGVGSCVGTGGMATKICAAQIATDHGVDMIIANAGMHHVIGKIFEGKPIGTLFIAH</sequence>
<comment type="subcellular location">
    <subcellularLocation>
        <location evidence="8">Cytoplasm</location>
    </subcellularLocation>
</comment>
<comment type="catalytic activity">
    <reaction evidence="8">
        <text>L-glutamate + ATP = L-glutamyl 5-phosphate + ADP</text>
        <dbReference type="Rhea" id="RHEA:14877"/>
        <dbReference type="ChEBI" id="CHEBI:29985"/>
        <dbReference type="ChEBI" id="CHEBI:30616"/>
        <dbReference type="ChEBI" id="CHEBI:58274"/>
        <dbReference type="ChEBI" id="CHEBI:456216"/>
        <dbReference type="EC" id="2.7.2.11"/>
    </reaction>
</comment>
<keyword evidence="5 8" id="KW-0547">Nucleotide-binding</keyword>
<dbReference type="PANTHER" id="PTHR43654">
    <property type="entry name" value="GLUTAMATE 5-KINASE"/>
    <property type="match status" value="1"/>
</dbReference>
<evidence type="ECO:0000313" key="10">
    <source>
        <dbReference type="EMBL" id="QUI23522.1"/>
    </source>
</evidence>
<dbReference type="HAMAP" id="MF_00456">
    <property type="entry name" value="ProB"/>
    <property type="match status" value="1"/>
</dbReference>
<dbReference type="Proteomes" id="UP000683246">
    <property type="component" value="Chromosome"/>
</dbReference>
<dbReference type="CDD" id="cd04242">
    <property type="entry name" value="AAK_G5K_ProB"/>
    <property type="match status" value="1"/>
</dbReference>
<dbReference type="RefSeq" id="WP_212694206.1">
    <property type="nucleotide sequence ID" value="NZ_CP058649.1"/>
</dbReference>
<dbReference type="InterPro" id="IPR019797">
    <property type="entry name" value="Glutamate_5-kinase_CS"/>
</dbReference>
<evidence type="ECO:0000256" key="8">
    <source>
        <dbReference type="HAMAP-Rule" id="MF_00456"/>
    </source>
</evidence>
<evidence type="ECO:0000256" key="4">
    <source>
        <dbReference type="ARBA" id="ARBA00022679"/>
    </source>
</evidence>
<keyword evidence="11" id="KW-1185">Reference proteome</keyword>
<dbReference type="GO" id="GO:0005829">
    <property type="term" value="C:cytosol"/>
    <property type="evidence" value="ECO:0007669"/>
    <property type="project" value="TreeGrafter"/>
</dbReference>
<dbReference type="GO" id="GO:0055129">
    <property type="term" value="P:L-proline biosynthetic process"/>
    <property type="evidence" value="ECO:0007669"/>
    <property type="project" value="UniProtKB-UniRule"/>
</dbReference>
<keyword evidence="1 8" id="KW-0963">Cytoplasm</keyword>
<accession>A0A8J8MKH7</accession>
<dbReference type="AlphaFoldDB" id="A0A8J8MKH7"/>
<dbReference type="InterPro" id="IPR005715">
    <property type="entry name" value="Glu_5kinase/COase_Synthase"/>
</dbReference>
<organism evidence="10 11">
    <name type="scientific">Vallitalea pronyensis</name>
    <dbReference type="NCBI Taxonomy" id="1348613"/>
    <lineage>
        <taxon>Bacteria</taxon>
        <taxon>Bacillati</taxon>
        <taxon>Bacillota</taxon>
        <taxon>Clostridia</taxon>
        <taxon>Lachnospirales</taxon>
        <taxon>Vallitaleaceae</taxon>
        <taxon>Vallitalea</taxon>
    </lineage>
</organism>
<evidence type="ECO:0000256" key="1">
    <source>
        <dbReference type="ARBA" id="ARBA00022490"/>
    </source>
</evidence>
<evidence type="ECO:0000256" key="3">
    <source>
        <dbReference type="ARBA" id="ARBA00022650"/>
    </source>
</evidence>
<dbReference type="GO" id="GO:0005524">
    <property type="term" value="F:ATP binding"/>
    <property type="evidence" value="ECO:0007669"/>
    <property type="project" value="UniProtKB-KW"/>
</dbReference>
<name>A0A8J8MKH7_9FIRM</name>
<feature type="binding site" evidence="8">
    <location>
        <begin position="218"/>
        <end position="224"/>
    </location>
    <ligand>
        <name>ATP</name>
        <dbReference type="ChEBI" id="CHEBI:30616"/>
    </ligand>
</feature>
<dbReference type="PIRSF" id="PIRSF000729">
    <property type="entry name" value="GK"/>
    <property type="match status" value="1"/>
</dbReference>
<feature type="domain" description="Aspartate/glutamate/uridylate kinase" evidence="9">
    <location>
        <begin position="11"/>
        <end position="242"/>
    </location>
</feature>
<feature type="binding site" evidence="8">
    <location>
        <position position="16"/>
    </location>
    <ligand>
        <name>ATP</name>
        <dbReference type="ChEBI" id="CHEBI:30616"/>
    </ligand>
</feature>
<feature type="binding site" evidence="8">
    <location>
        <position position="144"/>
    </location>
    <ligand>
        <name>substrate</name>
    </ligand>
</feature>
<comment type="pathway">
    <text evidence="8">Amino-acid biosynthesis; L-proline biosynthesis; L-glutamate 5-semialdehyde from L-glutamate: step 1/2.</text>
</comment>
<dbReference type="NCBIfam" id="TIGR01027">
    <property type="entry name" value="proB"/>
    <property type="match status" value="1"/>
</dbReference>
<protein>
    <recommendedName>
        <fullName evidence="8">Glutamate 5-kinase</fullName>
        <ecNumber evidence="8">2.7.2.11</ecNumber>
    </recommendedName>
    <alternativeName>
        <fullName evidence="8">Gamma-glutamyl kinase</fullName>
        <shortName evidence="8">GK</shortName>
    </alternativeName>
</protein>
<proteinExistence type="inferred from homology"/>
<evidence type="ECO:0000256" key="7">
    <source>
        <dbReference type="ARBA" id="ARBA00022840"/>
    </source>
</evidence>
<evidence type="ECO:0000256" key="2">
    <source>
        <dbReference type="ARBA" id="ARBA00022605"/>
    </source>
</evidence>
<reference evidence="10" key="1">
    <citation type="submission" date="2020-07" db="EMBL/GenBank/DDBJ databases">
        <title>Vallitalea pronyensis genome.</title>
        <authorList>
            <person name="Postec A."/>
        </authorList>
    </citation>
    <scope>NUCLEOTIDE SEQUENCE</scope>
    <source>
        <strain evidence="10">FatNI3</strain>
    </source>
</reference>
<keyword evidence="7 8" id="KW-0067">ATP-binding</keyword>
<comment type="function">
    <text evidence="8">Catalyzes the transfer of a phosphate group to glutamate to form L-glutamate 5-phosphate.</text>
</comment>
<dbReference type="InterPro" id="IPR036393">
    <property type="entry name" value="AceGlu_kinase-like_sf"/>
</dbReference>
<evidence type="ECO:0000256" key="5">
    <source>
        <dbReference type="ARBA" id="ARBA00022741"/>
    </source>
</evidence>
<dbReference type="PANTHER" id="PTHR43654:SF1">
    <property type="entry name" value="ISOPENTENYL PHOSPHATE KINASE"/>
    <property type="match status" value="1"/>
</dbReference>
<comment type="similarity">
    <text evidence="8">Belongs to the glutamate 5-kinase family.</text>
</comment>
<dbReference type="GO" id="GO:0004349">
    <property type="term" value="F:glutamate 5-kinase activity"/>
    <property type="evidence" value="ECO:0007669"/>
    <property type="project" value="UniProtKB-UniRule"/>
</dbReference>
<dbReference type="PROSITE" id="PS00902">
    <property type="entry name" value="GLUTAMATE_5_KINASE"/>
    <property type="match status" value="1"/>
</dbReference>
<keyword evidence="6 8" id="KW-0418">Kinase</keyword>
<keyword evidence="2 8" id="KW-0028">Amino-acid biosynthesis</keyword>
<evidence type="ECO:0000259" key="9">
    <source>
        <dbReference type="Pfam" id="PF00696"/>
    </source>
</evidence>
<feature type="binding site" evidence="8">
    <location>
        <position position="57"/>
    </location>
    <ligand>
        <name>substrate</name>
    </ligand>
</feature>
<feature type="binding site" evidence="8">
    <location>
        <begin position="176"/>
        <end position="177"/>
    </location>
    <ligand>
        <name>ATP</name>
        <dbReference type="ChEBI" id="CHEBI:30616"/>
    </ligand>
</feature>
<dbReference type="Pfam" id="PF00696">
    <property type="entry name" value="AA_kinase"/>
    <property type="match status" value="1"/>
</dbReference>
<keyword evidence="4 8" id="KW-0808">Transferase</keyword>